<dbReference type="Pfam" id="PF18990">
    <property type="entry name" value="DUF5723"/>
    <property type="match status" value="1"/>
</dbReference>
<evidence type="ECO:0000313" key="4">
    <source>
        <dbReference type="Proteomes" id="UP000718451"/>
    </source>
</evidence>
<gene>
    <name evidence="3" type="ORF">HCU67_14905</name>
</gene>
<accession>A0ABX1GUC9</accession>
<reference evidence="3 4" key="1">
    <citation type="submission" date="2020-04" db="EMBL/GenBank/DDBJ databases">
        <authorList>
            <person name="Yoon J."/>
        </authorList>
    </citation>
    <scope>NUCLEOTIDE SEQUENCE [LARGE SCALE GENOMIC DNA]</scope>
    <source>
        <strain evidence="3 4">DJ-13</strain>
    </source>
</reference>
<feature type="chain" id="PRO_5047033029" description="DUF5723 domain-containing protein" evidence="1">
    <location>
        <begin position="20"/>
        <end position="482"/>
    </location>
</feature>
<organism evidence="3 4">
    <name type="scientific">Croceivirga thetidis</name>
    <dbReference type="NCBI Taxonomy" id="2721623"/>
    <lineage>
        <taxon>Bacteria</taxon>
        <taxon>Pseudomonadati</taxon>
        <taxon>Bacteroidota</taxon>
        <taxon>Flavobacteriia</taxon>
        <taxon>Flavobacteriales</taxon>
        <taxon>Flavobacteriaceae</taxon>
        <taxon>Croceivirga</taxon>
    </lineage>
</organism>
<protein>
    <recommendedName>
        <fullName evidence="2">DUF5723 domain-containing protein</fullName>
    </recommendedName>
</protein>
<dbReference type="EMBL" id="JAAWWL010000002">
    <property type="protein sequence ID" value="NKI33244.1"/>
    <property type="molecule type" value="Genomic_DNA"/>
</dbReference>
<sequence length="482" mass="53809">MKNVQILLLAILSMAYSHAQNRQLLYDFYEIPQSIMLNPGVKTPQKWHIGLPVASNITFYAGSSGLAVNDLFADDGIDFTTKVRDNAVNGLNFRDNITAGGTIEVFSAGFRTSNNPKNYYSFGVYGEGFFLNYWPEDLARLAFEGNANNIGRRFELNHLATQIEAVNVFHFGINRKINNKWLVGARAKIYSSVFELKSTNNDGYFVTTQGQDNILRNTIVADVEVRTSGVESLFDALDDDVAQSQELPRWLLGRSLFGGNLGLGFDLGFTHELSPNTYITASLQDIGFIYHNNDVKNYTLNGAASNEGVEIRLPEDLNNASTEFWQDLVDDLETLVPFETNTNSYFSLRPTKLNASIRKNWGERGFSSKNCECSTSAISQRSNDLDYVNAAGAQLFMINRPRGPQSALTAFYQRRIGNFMAVKTTYTADKYSLANVGLGVNFQLGPVNLYLLGDNLLGYQNIAGMHYASFQFGLNIISWNDY</sequence>
<evidence type="ECO:0000313" key="3">
    <source>
        <dbReference type="EMBL" id="NKI33244.1"/>
    </source>
</evidence>
<comment type="caution">
    <text evidence="3">The sequence shown here is derived from an EMBL/GenBank/DDBJ whole genome shotgun (WGS) entry which is preliminary data.</text>
</comment>
<evidence type="ECO:0000259" key="2">
    <source>
        <dbReference type="Pfam" id="PF18990"/>
    </source>
</evidence>
<dbReference type="InterPro" id="IPR043781">
    <property type="entry name" value="DUF5723"/>
</dbReference>
<dbReference type="Proteomes" id="UP000718451">
    <property type="component" value="Unassembled WGS sequence"/>
</dbReference>
<proteinExistence type="predicted"/>
<keyword evidence="1" id="KW-0732">Signal</keyword>
<name>A0ABX1GUC9_9FLAO</name>
<evidence type="ECO:0000256" key="1">
    <source>
        <dbReference type="SAM" id="SignalP"/>
    </source>
</evidence>
<feature type="domain" description="DUF5723" evidence="2">
    <location>
        <begin position="39"/>
        <end position="454"/>
    </location>
</feature>
<keyword evidence="4" id="KW-1185">Reference proteome</keyword>
<feature type="signal peptide" evidence="1">
    <location>
        <begin position="1"/>
        <end position="19"/>
    </location>
</feature>
<dbReference type="RefSeq" id="WP_168553384.1">
    <property type="nucleotide sequence ID" value="NZ_JAAWWL010000002.1"/>
</dbReference>